<evidence type="ECO:0000259" key="15">
    <source>
        <dbReference type="SMART" id="SM00478"/>
    </source>
</evidence>
<evidence type="ECO:0000256" key="2">
    <source>
        <dbReference type="ARBA" id="ARBA00002933"/>
    </source>
</evidence>
<dbReference type="EMBL" id="JAYLLN010000039">
    <property type="protein sequence ID" value="MEI5985966.1"/>
    <property type="molecule type" value="Genomic_DNA"/>
</dbReference>
<keyword evidence="10 14" id="KW-0408">Iron</keyword>
<keyword evidence="7" id="KW-0479">Metal-binding</keyword>
<dbReference type="InterPro" id="IPR044298">
    <property type="entry name" value="MIG/MutY"/>
</dbReference>
<evidence type="ECO:0000256" key="6">
    <source>
        <dbReference type="ARBA" id="ARBA00022485"/>
    </source>
</evidence>
<dbReference type="Pfam" id="PF00730">
    <property type="entry name" value="HhH-GPD"/>
    <property type="match status" value="1"/>
</dbReference>
<comment type="function">
    <text evidence="2">Adenine glycosylase active on G-A mispairs. MutY also corrects error-prone DNA synthesis past GO lesions which are due to the oxidatively damaged form of guanine: 7,8-dihydro-8-oxoguanine (8-oxo-dGTP).</text>
</comment>
<comment type="similarity">
    <text evidence="3 14">Belongs to the Nth/MutY family.</text>
</comment>
<evidence type="ECO:0000313" key="17">
    <source>
        <dbReference type="Proteomes" id="UP001363035"/>
    </source>
</evidence>
<comment type="cofactor">
    <cofactor evidence="14">
        <name>[4Fe-4S] cluster</name>
        <dbReference type="ChEBI" id="CHEBI:49883"/>
    </cofactor>
    <text evidence="14">Binds 1 [4Fe-4S] cluster.</text>
</comment>
<comment type="caution">
    <text evidence="16">The sequence shown here is derived from an EMBL/GenBank/DDBJ whole genome shotgun (WGS) entry which is preliminary data.</text>
</comment>
<dbReference type="InterPro" id="IPR015797">
    <property type="entry name" value="NUDIX_hydrolase-like_dom_sf"/>
</dbReference>
<evidence type="ECO:0000256" key="4">
    <source>
        <dbReference type="ARBA" id="ARBA00012045"/>
    </source>
</evidence>
<dbReference type="InterPro" id="IPR000445">
    <property type="entry name" value="HhH_motif"/>
</dbReference>
<dbReference type="PANTHER" id="PTHR42944:SF1">
    <property type="entry name" value="ADENINE DNA GLYCOSYLASE"/>
    <property type="match status" value="1"/>
</dbReference>
<evidence type="ECO:0000256" key="5">
    <source>
        <dbReference type="ARBA" id="ARBA00022023"/>
    </source>
</evidence>
<organism evidence="16 17">
    <name type="scientific">Sphingobacterium tenebrionis</name>
    <dbReference type="NCBI Taxonomy" id="3111775"/>
    <lineage>
        <taxon>Bacteria</taxon>
        <taxon>Pseudomonadati</taxon>
        <taxon>Bacteroidota</taxon>
        <taxon>Sphingobacteriia</taxon>
        <taxon>Sphingobacteriales</taxon>
        <taxon>Sphingobacteriaceae</taxon>
        <taxon>Sphingobacterium</taxon>
    </lineage>
</organism>
<reference evidence="16 17" key="1">
    <citation type="submission" date="2024-01" db="EMBL/GenBank/DDBJ databases">
        <title>Sphingobacterium tenebrionis sp. nov., a novel endophyte isolated from tenebrio molitor intestines.</title>
        <authorList>
            <person name="Zhang C."/>
        </authorList>
    </citation>
    <scope>NUCLEOTIDE SEQUENCE [LARGE SCALE GENOMIC DNA]</scope>
    <source>
        <strain evidence="16 17">PU5-4</strain>
    </source>
</reference>
<dbReference type="NCBIfam" id="TIGR01084">
    <property type="entry name" value="mutY"/>
    <property type="match status" value="1"/>
</dbReference>
<dbReference type="CDD" id="cd03431">
    <property type="entry name" value="NUDIX_DNA_Glycosylase_C-MutY"/>
    <property type="match status" value="1"/>
</dbReference>
<dbReference type="PANTHER" id="PTHR42944">
    <property type="entry name" value="ADENINE DNA GLYCOSYLASE"/>
    <property type="match status" value="1"/>
</dbReference>
<keyword evidence="8 14" id="KW-0227">DNA damage</keyword>
<accession>A0ABU8I8A9</accession>
<evidence type="ECO:0000256" key="10">
    <source>
        <dbReference type="ARBA" id="ARBA00023004"/>
    </source>
</evidence>
<evidence type="ECO:0000256" key="11">
    <source>
        <dbReference type="ARBA" id="ARBA00023014"/>
    </source>
</evidence>
<dbReference type="InterPro" id="IPR005760">
    <property type="entry name" value="A/G_AdeGlyc_MutY"/>
</dbReference>
<evidence type="ECO:0000256" key="14">
    <source>
        <dbReference type="RuleBase" id="RU365096"/>
    </source>
</evidence>
<keyword evidence="13 14" id="KW-0326">Glycosidase</keyword>
<keyword evidence="11" id="KW-0411">Iron-sulfur</keyword>
<dbReference type="Proteomes" id="UP001363035">
    <property type="component" value="Unassembled WGS sequence"/>
</dbReference>
<protein>
    <recommendedName>
        <fullName evidence="5 14">Adenine DNA glycosylase</fullName>
        <ecNumber evidence="4 14">3.2.2.31</ecNumber>
    </recommendedName>
</protein>
<evidence type="ECO:0000256" key="3">
    <source>
        <dbReference type="ARBA" id="ARBA00008343"/>
    </source>
</evidence>
<dbReference type="InterPro" id="IPR003265">
    <property type="entry name" value="HhH-GPD_domain"/>
</dbReference>
<keyword evidence="17" id="KW-1185">Reference proteome</keyword>
<dbReference type="EC" id="3.2.2.31" evidence="4 14"/>
<keyword evidence="6" id="KW-0004">4Fe-4S</keyword>
<evidence type="ECO:0000256" key="13">
    <source>
        <dbReference type="ARBA" id="ARBA00023295"/>
    </source>
</evidence>
<dbReference type="SUPFAM" id="SSF55811">
    <property type="entry name" value="Nudix"/>
    <property type="match status" value="1"/>
</dbReference>
<dbReference type="Gene3D" id="3.90.79.10">
    <property type="entry name" value="Nucleoside Triphosphate Pyrophosphohydrolase"/>
    <property type="match status" value="1"/>
</dbReference>
<evidence type="ECO:0000256" key="7">
    <source>
        <dbReference type="ARBA" id="ARBA00022723"/>
    </source>
</evidence>
<proteinExistence type="inferred from homology"/>
<sequence length="347" mass="40027">MSFSEHILAWYHQHKRALPWRETRNPYVIWLSEIILQQTRVEQGMPYFFKFVEELPNVTKFAAAEEATILRLWQGLGYYSRARNMHKASKYVMENHAGSFPVAYEELLKLPGVGEYTAAAISSFSNDEPRAVLDGNVFRVLARYFGIGEPINSSAGKKIFAGLAQELLDTDHPATYNQAIMDFGALQCKPKNPNCAECVLRLDCVALNTSRVAELPVKNKGKKSRDRFFHYFIVEKDDAVLMSQRMDGDIWANLYEFPLVESAGPLEIPELVAMVEYQQYFGHAIPEKIERTIKHVLSHQNIYASFYRIPKDVRLQSKKSHWNYCLSNKLDKLAKHKLISSFIERYF</sequence>
<dbReference type="CDD" id="cd00056">
    <property type="entry name" value="ENDO3c"/>
    <property type="match status" value="1"/>
</dbReference>
<dbReference type="Gene3D" id="1.10.1670.10">
    <property type="entry name" value="Helix-hairpin-Helix base-excision DNA repair enzymes (C-terminal)"/>
    <property type="match status" value="1"/>
</dbReference>
<gene>
    <name evidence="16" type="primary">mutY</name>
    <name evidence="16" type="ORF">VJ786_13760</name>
</gene>
<evidence type="ECO:0000256" key="9">
    <source>
        <dbReference type="ARBA" id="ARBA00022801"/>
    </source>
</evidence>
<name>A0ABU8I8A9_9SPHI</name>
<comment type="catalytic activity">
    <reaction evidence="1 14">
        <text>Hydrolyzes free adenine bases from 7,8-dihydro-8-oxoguanine:adenine mismatched double-stranded DNA, leaving an apurinic site.</text>
        <dbReference type="EC" id="3.2.2.31"/>
    </reaction>
</comment>
<dbReference type="InterPro" id="IPR023170">
    <property type="entry name" value="HhH_base_excis_C"/>
</dbReference>
<evidence type="ECO:0000256" key="8">
    <source>
        <dbReference type="ARBA" id="ARBA00022763"/>
    </source>
</evidence>
<dbReference type="Pfam" id="PF00633">
    <property type="entry name" value="HHH"/>
    <property type="match status" value="1"/>
</dbReference>
<evidence type="ECO:0000256" key="1">
    <source>
        <dbReference type="ARBA" id="ARBA00000843"/>
    </source>
</evidence>
<dbReference type="SUPFAM" id="SSF48150">
    <property type="entry name" value="DNA-glycosylase"/>
    <property type="match status" value="1"/>
</dbReference>
<evidence type="ECO:0000313" key="16">
    <source>
        <dbReference type="EMBL" id="MEI5985966.1"/>
    </source>
</evidence>
<keyword evidence="9" id="KW-0378">Hydrolase</keyword>
<dbReference type="InterPro" id="IPR011257">
    <property type="entry name" value="DNA_glycosylase"/>
</dbReference>
<dbReference type="InterPro" id="IPR029119">
    <property type="entry name" value="MutY_C"/>
</dbReference>
<dbReference type="Pfam" id="PF14815">
    <property type="entry name" value="NUDIX_4"/>
    <property type="match status" value="1"/>
</dbReference>
<evidence type="ECO:0000256" key="12">
    <source>
        <dbReference type="ARBA" id="ARBA00023204"/>
    </source>
</evidence>
<keyword evidence="12" id="KW-0234">DNA repair</keyword>
<dbReference type="SMART" id="SM00478">
    <property type="entry name" value="ENDO3c"/>
    <property type="match status" value="1"/>
</dbReference>
<dbReference type="Gene3D" id="1.10.340.30">
    <property type="entry name" value="Hypothetical protein, domain 2"/>
    <property type="match status" value="1"/>
</dbReference>
<feature type="domain" description="HhH-GPD" evidence="15">
    <location>
        <begin position="35"/>
        <end position="186"/>
    </location>
</feature>
<dbReference type="RefSeq" id="WP_336557913.1">
    <property type="nucleotide sequence ID" value="NZ_JAYLLN010000039.1"/>
</dbReference>